<keyword evidence="1" id="KW-0472">Membrane</keyword>
<keyword evidence="3" id="KW-1185">Reference proteome</keyword>
<feature type="transmembrane region" description="Helical" evidence="1">
    <location>
        <begin position="100"/>
        <end position="119"/>
    </location>
</feature>
<organism evidence="2 3">
    <name type="scientific">Flavobacterium swingsii</name>
    <dbReference type="NCBI Taxonomy" id="498292"/>
    <lineage>
        <taxon>Bacteria</taxon>
        <taxon>Pseudomonadati</taxon>
        <taxon>Bacteroidota</taxon>
        <taxon>Flavobacteriia</taxon>
        <taxon>Flavobacteriales</taxon>
        <taxon>Flavobacteriaceae</taxon>
        <taxon>Flavobacterium</taxon>
    </lineage>
</organism>
<dbReference type="Proteomes" id="UP000199604">
    <property type="component" value="Unassembled WGS sequence"/>
</dbReference>
<feature type="transmembrane region" description="Helical" evidence="1">
    <location>
        <begin position="48"/>
        <end position="66"/>
    </location>
</feature>
<feature type="transmembrane region" description="Helical" evidence="1">
    <location>
        <begin position="9"/>
        <end position="28"/>
    </location>
</feature>
<name>A0A1I0WYU1_9FLAO</name>
<feature type="transmembrane region" description="Helical" evidence="1">
    <location>
        <begin position="71"/>
        <end position="88"/>
    </location>
</feature>
<dbReference type="OrthoDB" id="669592at2"/>
<dbReference type="STRING" id="498292.SAMN05660845_1054"/>
<accession>A0A1I0WYU1</accession>
<dbReference type="RefSeq" id="WP_091474677.1">
    <property type="nucleotide sequence ID" value="NZ_FOJT01000002.1"/>
</dbReference>
<protein>
    <recommendedName>
        <fullName evidence="4">DoxX-like family protein</fullName>
    </recommendedName>
</protein>
<proteinExistence type="predicted"/>
<evidence type="ECO:0008006" key="4">
    <source>
        <dbReference type="Google" id="ProtNLM"/>
    </source>
</evidence>
<evidence type="ECO:0000313" key="2">
    <source>
        <dbReference type="EMBL" id="SFA93298.1"/>
    </source>
</evidence>
<reference evidence="3" key="1">
    <citation type="submission" date="2016-10" db="EMBL/GenBank/DDBJ databases">
        <authorList>
            <person name="Varghese N."/>
            <person name="Submissions S."/>
        </authorList>
    </citation>
    <scope>NUCLEOTIDE SEQUENCE [LARGE SCALE GENOMIC DNA]</scope>
    <source>
        <strain evidence="3">DSM 21789</strain>
    </source>
</reference>
<keyword evidence="1" id="KW-1133">Transmembrane helix</keyword>
<evidence type="ECO:0000256" key="1">
    <source>
        <dbReference type="SAM" id="Phobius"/>
    </source>
</evidence>
<dbReference type="EMBL" id="FOJT01000002">
    <property type="protein sequence ID" value="SFA93298.1"/>
    <property type="molecule type" value="Genomic_DNA"/>
</dbReference>
<evidence type="ECO:0000313" key="3">
    <source>
        <dbReference type="Proteomes" id="UP000199604"/>
    </source>
</evidence>
<gene>
    <name evidence="2" type="ORF">SAMN05660845_1054</name>
</gene>
<dbReference type="AlphaFoldDB" id="A0A1I0WYU1"/>
<sequence>MNNILEKCIRVGVFGTFLGHGIVALSINQKWIPLLTCFGFTENQAVTLMPYIGIADVAVAFMVLFYPIRAIVGWAVLWAFMTALSRPISGESIVEFVERSANWCLPLALLIILGVPYNLKGWLLVRA</sequence>
<keyword evidence="1" id="KW-0812">Transmembrane</keyword>